<protein>
    <submittedName>
        <fullName evidence="3">Alpha/beta hydrolase</fullName>
    </submittedName>
</protein>
<keyword evidence="1 3" id="KW-0378">Hydrolase</keyword>
<reference evidence="3" key="2">
    <citation type="journal article" date="2021" name="PeerJ">
        <title>Extensive microbial diversity within the chicken gut microbiome revealed by metagenomics and culture.</title>
        <authorList>
            <person name="Gilroy R."/>
            <person name="Ravi A."/>
            <person name="Getino M."/>
            <person name="Pursley I."/>
            <person name="Horton D.L."/>
            <person name="Alikhan N.F."/>
            <person name="Baker D."/>
            <person name="Gharbi K."/>
            <person name="Hall N."/>
            <person name="Watson M."/>
            <person name="Adriaenssens E.M."/>
            <person name="Foster-Nyarko E."/>
            <person name="Jarju S."/>
            <person name="Secka A."/>
            <person name="Antonio M."/>
            <person name="Oren A."/>
            <person name="Chaudhuri R.R."/>
            <person name="La Ragione R."/>
            <person name="Hildebrand F."/>
            <person name="Pallen M.J."/>
        </authorList>
    </citation>
    <scope>NUCLEOTIDE SEQUENCE</scope>
    <source>
        <strain evidence="3">ChiW25-3613</strain>
    </source>
</reference>
<dbReference type="Gene3D" id="3.40.50.1820">
    <property type="entry name" value="alpha/beta hydrolase"/>
    <property type="match status" value="1"/>
</dbReference>
<organism evidence="3 4">
    <name type="scientific">Candidatus Coproplasma stercoripullorum</name>
    <dbReference type="NCBI Taxonomy" id="2840751"/>
    <lineage>
        <taxon>Bacteria</taxon>
        <taxon>Bacillati</taxon>
        <taxon>Bacillota</taxon>
        <taxon>Clostridia</taxon>
        <taxon>Eubacteriales</taxon>
        <taxon>Candidatus Coproplasma</taxon>
    </lineage>
</organism>
<dbReference type="SUPFAM" id="SSF53474">
    <property type="entry name" value="alpha/beta-Hydrolases"/>
    <property type="match status" value="1"/>
</dbReference>
<proteinExistence type="predicted"/>
<feature type="domain" description="Alpha/beta hydrolase fold-3" evidence="2">
    <location>
        <begin position="30"/>
        <end position="227"/>
    </location>
</feature>
<comment type="caution">
    <text evidence="3">The sequence shown here is derived from an EMBL/GenBank/DDBJ whole genome shotgun (WGS) entry which is preliminary data.</text>
</comment>
<dbReference type="AlphaFoldDB" id="A0A9D1DBY6"/>
<dbReference type="PANTHER" id="PTHR48081">
    <property type="entry name" value="AB HYDROLASE SUPERFAMILY PROTEIN C4A8.06C"/>
    <property type="match status" value="1"/>
</dbReference>
<sequence>MIERNYAAQDGAAVNVIFLPAEDRRAPLIFEIHGGGYISGHHRDDLPLCRQIQERTGYNVATVEYRYAPEVRFPQAAHDCLAALKGLIADGELAFDRGNIFVWGHSAGANAAAALAQLYGGLRGMVLSYPWLDATDRTRPYVFLGMPALFMRYAAHKYFVNENDRALPLASPVYMGAKAIRELPPAFVLVSGRDSLRDDSFRFEGAVRAAGGNVQFKIYPEAEHGFIEIVSAGRIKNRFLSRGRYRTQTACYEEAMADVTAFLLSAAKRGE</sequence>
<evidence type="ECO:0000259" key="2">
    <source>
        <dbReference type="Pfam" id="PF07859"/>
    </source>
</evidence>
<dbReference type="GO" id="GO:0016787">
    <property type="term" value="F:hydrolase activity"/>
    <property type="evidence" value="ECO:0007669"/>
    <property type="project" value="UniProtKB-KW"/>
</dbReference>
<dbReference type="Pfam" id="PF07859">
    <property type="entry name" value="Abhydrolase_3"/>
    <property type="match status" value="1"/>
</dbReference>
<dbReference type="InterPro" id="IPR013094">
    <property type="entry name" value="AB_hydrolase_3"/>
</dbReference>
<evidence type="ECO:0000313" key="3">
    <source>
        <dbReference type="EMBL" id="HIR39794.1"/>
    </source>
</evidence>
<dbReference type="EMBL" id="DVHB01000091">
    <property type="protein sequence ID" value="HIR39794.1"/>
    <property type="molecule type" value="Genomic_DNA"/>
</dbReference>
<accession>A0A9D1DBY6</accession>
<dbReference type="InterPro" id="IPR029058">
    <property type="entry name" value="AB_hydrolase_fold"/>
</dbReference>
<dbReference type="Proteomes" id="UP000824179">
    <property type="component" value="Unassembled WGS sequence"/>
</dbReference>
<gene>
    <name evidence="3" type="ORF">IAB90_05365</name>
</gene>
<reference evidence="3" key="1">
    <citation type="submission" date="2020-10" db="EMBL/GenBank/DDBJ databases">
        <authorList>
            <person name="Gilroy R."/>
        </authorList>
    </citation>
    <scope>NUCLEOTIDE SEQUENCE</scope>
    <source>
        <strain evidence="3">ChiW25-3613</strain>
    </source>
</reference>
<name>A0A9D1DBY6_9FIRM</name>
<evidence type="ECO:0000313" key="4">
    <source>
        <dbReference type="Proteomes" id="UP000824179"/>
    </source>
</evidence>
<evidence type="ECO:0000256" key="1">
    <source>
        <dbReference type="ARBA" id="ARBA00022801"/>
    </source>
</evidence>
<dbReference type="InterPro" id="IPR050300">
    <property type="entry name" value="GDXG_lipolytic_enzyme"/>
</dbReference>